<dbReference type="PANTHER" id="PTHR33478">
    <property type="entry name" value="EXTRACELLULAR METALLOPROTEINASE MEP"/>
    <property type="match status" value="1"/>
</dbReference>
<evidence type="ECO:0000256" key="5">
    <source>
        <dbReference type="ARBA" id="ARBA00023049"/>
    </source>
</evidence>
<dbReference type="GO" id="GO:0005615">
    <property type="term" value="C:extracellular space"/>
    <property type="evidence" value="ECO:0007669"/>
    <property type="project" value="InterPro"/>
</dbReference>
<keyword evidence="8" id="KW-0865">Zymogen</keyword>
<comment type="similarity">
    <text evidence="8">Belongs to the peptidase M36 family.</text>
</comment>
<keyword evidence="1 8" id="KW-0645">Protease</keyword>
<dbReference type="Pfam" id="PF02128">
    <property type="entry name" value="Peptidase_M36"/>
    <property type="match status" value="2"/>
</dbReference>
<dbReference type="Proteomes" id="UP000290288">
    <property type="component" value="Unassembled WGS sequence"/>
</dbReference>
<feature type="active site" evidence="6">
    <location>
        <position position="89"/>
    </location>
</feature>
<dbReference type="OrthoDB" id="3227768at2759"/>
<dbReference type="EC" id="3.4.24.-" evidence="8"/>
<keyword evidence="8" id="KW-0964">Secreted</keyword>
<feature type="binding site" evidence="7">
    <location>
        <position position="119"/>
    </location>
    <ligand>
        <name>Zn(2+)</name>
        <dbReference type="ChEBI" id="CHEBI:29105"/>
        <note>catalytic</note>
    </ligand>
</feature>
<comment type="subcellular location">
    <subcellularLocation>
        <location evidence="8">Secreted</location>
    </subcellularLocation>
</comment>
<evidence type="ECO:0000313" key="9">
    <source>
        <dbReference type="EMBL" id="RXW19740.1"/>
    </source>
</evidence>
<evidence type="ECO:0000256" key="6">
    <source>
        <dbReference type="PIRSR" id="PIRSR601842-1"/>
    </source>
</evidence>
<reference evidence="9 10" key="1">
    <citation type="submission" date="2019-01" db="EMBL/GenBank/DDBJ databases">
        <title>Draft genome sequence of Psathyrella aberdarensis IHI B618.</title>
        <authorList>
            <person name="Buettner E."/>
            <person name="Kellner H."/>
        </authorList>
    </citation>
    <scope>NUCLEOTIDE SEQUENCE [LARGE SCALE GENOMIC DNA]</scope>
    <source>
        <strain evidence="9 10">IHI B618</strain>
    </source>
</reference>
<organism evidence="9 10">
    <name type="scientific">Candolleomyces aberdarensis</name>
    <dbReference type="NCBI Taxonomy" id="2316362"/>
    <lineage>
        <taxon>Eukaryota</taxon>
        <taxon>Fungi</taxon>
        <taxon>Dikarya</taxon>
        <taxon>Basidiomycota</taxon>
        <taxon>Agaricomycotina</taxon>
        <taxon>Agaricomycetes</taxon>
        <taxon>Agaricomycetidae</taxon>
        <taxon>Agaricales</taxon>
        <taxon>Agaricineae</taxon>
        <taxon>Psathyrellaceae</taxon>
        <taxon>Candolleomyces</taxon>
    </lineage>
</organism>
<dbReference type="GO" id="GO:0004222">
    <property type="term" value="F:metalloendopeptidase activity"/>
    <property type="evidence" value="ECO:0007669"/>
    <property type="project" value="InterPro"/>
</dbReference>
<keyword evidence="2 7" id="KW-0479">Metal-binding</keyword>
<dbReference type="PANTHER" id="PTHR33478:SF1">
    <property type="entry name" value="EXTRACELLULAR METALLOPROTEINASE MEP"/>
    <property type="match status" value="1"/>
</dbReference>
<dbReference type="GO" id="GO:0008270">
    <property type="term" value="F:zinc ion binding"/>
    <property type="evidence" value="ECO:0007669"/>
    <property type="project" value="InterPro"/>
</dbReference>
<name>A0A4Q2DID7_9AGAR</name>
<evidence type="ECO:0000256" key="4">
    <source>
        <dbReference type="ARBA" id="ARBA00022833"/>
    </source>
</evidence>
<keyword evidence="4 7" id="KW-0862">Zinc</keyword>
<comment type="caution">
    <text evidence="9">The sequence shown here is derived from an EMBL/GenBank/DDBJ whole genome shotgun (WGS) entry which is preliminary data.</text>
</comment>
<dbReference type="AlphaFoldDB" id="A0A4Q2DID7"/>
<keyword evidence="3 8" id="KW-0378">Hydrolase</keyword>
<proteinExistence type="inferred from homology"/>
<evidence type="ECO:0000256" key="3">
    <source>
        <dbReference type="ARBA" id="ARBA00022801"/>
    </source>
</evidence>
<dbReference type="SUPFAM" id="SSF55486">
    <property type="entry name" value="Metalloproteases ('zincins'), catalytic domain"/>
    <property type="match status" value="1"/>
</dbReference>
<dbReference type="EMBL" id="SDEE01000185">
    <property type="protein sequence ID" value="RXW19740.1"/>
    <property type="molecule type" value="Genomic_DNA"/>
</dbReference>
<accession>A0A4Q2DID7</accession>
<protein>
    <recommendedName>
        <fullName evidence="8">Extracellular metalloproteinase</fullName>
        <ecNumber evidence="8">3.4.24.-</ecNumber>
    </recommendedName>
    <alternativeName>
        <fullName evidence="8">Fungalysin</fullName>
    </alternativeName>
</protein>
<dbReference type="GO" id="GO:0006508">
    <property type="term" value="P:proteolysis"/>
    <property type="evidence" value="ECO:0007669"/>
    <property type="project" value="UniProtKB-KW"/>
</dbReference>
<dbReference type="InterPro" id="IPR050371">
    <property type="entry name" value="Fungal_virulence_M36"/>
</dbReference>
<gene>
    <name evidence="9" type="ORF">EST38_g6100</name>
</gene>
<evidence type="ECO:0000256" key="8">
    <source>
        <dbReference type="RuleBase" id="RU364017"/>
    </source>
</evidence>
<evidence type="ECO:0000256" key="2">
    <source>
        <dbReference type="ARBA" id="ARBA00022723"/>
    </source>
</evidence>
<evidence type="ECO:0000313" key="10">
    <source>
        <dbReference type="Proteomes" id="UP000290288"/>
    </source>
</evidence>
<dbReference type="Gene3D" id="3.10.170.10">
    <property type="match status" value="1"/>
</dbReference>
<sequence>MSQSTAGLVLNYTYSTPQAPSTTDSVHAATTNAFYAVHDTACRYGFTEAAYNFQTLERVEVGTIGVYMSVQNDPSNRDGSLSNNIIVHETTYGITTRMISGGTGRGRCLQGTETRGPGEGV</sequence>
<evidence type="ECO:0000256" key="7">
    <source>
        <dbReference type="PIRSR" id="PIRSR601842-2"/>
    </source>
</evidence>
<dbReference type="InterPro" id="IPR001842">
    <property type="entry name" value="Peptidase_M36"/>
</dbReference>
<evidence type="ECO:0000256" key="1">
    <source>
        <dbReference type="ARBA" id="ARBA00022670"/>
    </source>
</evidence>
<feature type="binding site" evidence="7">
    <location>
        <position position="88"/>
    </location>
    <ligand>
        <name>Zn(2+)</name>
        <dbReference type="ChEBI" id="CHEBI:29105"/>
        <note>catalytic</note>
    </ligand>
</feature>
<comment type="cofactor">
    <cofactor evidence="7">
        <name>Zn(2+)</name>
        <dbReference type="ChEBI" id="CHEBI:29105"/>
    </cofactor>
    <text evidence="7">Binds 1 zinc ion per subunit.</text>
</comment>
<keyword evidence="5 8" id="KW-0482">Metalloprotease</keyword>
<keyword evidence="10" id="KW-1185">Reference proteome</keyword>